<dbReference type="SUPFAM" id="SSF46785">
    <property type="entry name" value="Winged helix' DNA-binding domain"/>
    <property type="match status" value="1"/>
</dbReference>
<dbReference type="EMBL" id="JAMZEJ010000010">
    <property type="protein sequence ID" value="MCQ8242288.1"/>
    <property type="molecule type" value="Genomic_DNA"/>
</dbReference>
<dbReference type="SMART" id="SM00345">
    <property type="entry name" value="HTH_GNTR"/>
    <property type="match status" value="1"/>
</dbReference>
<dbReference type="RefSeq" id="WP_422921040.1">
    <property type="nucleotide sequence ID" value="NZ_JAMZEJ010000010.1"/>
</dbReference>
<dbReference type="Pfam" id="PF07729">
    <property type="entry name" value="FCD"/>
    <property type="match status" value="1"/>
</dbReference>
<dbReference type="Pfam" id="PF00392">
    <property type="entry name" value="GntR"/>
    <property type="match status" value="1"/>
</dbReference>
<dbReference type="InterPro" id="IPR036388">
    <property type="entry name" value="WH-like_DNA-bd_sf"/>
</dbReference>
<dbReference type="InterPro" id="IPR008920">
    <property type="entry name" value="TF_FadR/GntR_C"/>
</dbReference>
<organism evidence="6 7">
    <name type="scientific">Rhizosaccharibacter radicis</name>
    <dbReference type="NCBI Taxonomy" id="2782605"/>
    <lineage>
        <taxon>Bacteria</taxon>
        <taxon>Pseudomonadati</taxon>
        <taxon>Pseudomonadota</taxon>
        <taxon>Alphaproteobacteria</taxon>
        <taxon>Acetobacterales</taxon>
        <taxon>Acetobacteraceae</taxon>
        <taxon>Rhizosaccharibacter</taxon>
    </lineage>
</organism>
<name>A0ABT1W109_9PROT</name>
<evidence type="ECO:0000256" key="1">
    <source>
        <dbReference type="ARBA" id="ARBA00023015"/>
    </source>
</evidence>
<dbReference type="Gene3D" id="1.20.120.530">
    <property type="entry name" value="GntR ligand-binding domain-like"/>
    <property type="match status" value="1"/>
</dbReference>
<evidence type="ECO:0000313" key="7">
    <source>
        <dbReference type="Proteomes" id="UP001524547"/>
    </source>
</evidence>
<dbReference type="SUPFAM" id="SSF48008">
    <property type="entry name" value="GntR ligand-binding domain-like"/>
    <property type="match status" value="1"/>
</dbReference>
<reference evidence="6 7" key="1">
    <citation type="submission" date="2022-06" db="EMBL/GenBank/DDBJ databases">
        <title>Rhizosaccharibacter gen. nov. sp. nov. KSS12, endophytic bacteria isolated from sugarcane.</title>
        <authorList>
            <person name="Pitiwittayakul N."/>
        </authorList>
    </citation>
    <scope>NUCLEOTIDE SEQUENCE [LARGE SCALE GENOMIC DNA]</scope>
    <source>
        <strain evidence="6 7">KSS12</strain>
    </source>
</reference>
<accession>A0ABT1W109</accession>
<evidence type="ECO:0000256" key="3">
    <source>
        <dbReference type="ARBA" id="ARBA00023163"/>
    </source>
</evidence>
<sequence>MTGHLVVIPAGRSLSNHAAVARALGIDIIARRLSGGDKLPSDAELCARFGVSRPVLREAVKTLAAKGLLSTKTRVGTLVRDPAAWNMFDGDVLAWHLDVGIGTRFLRHLADIRLAVEPQAASLAAMRRTEEDLDGLQRLMAEFAERVRNGLDLAEADCALHLAIAAASGNPFMRSIGAVVQVALRASFQLSAPVGAAGRDRTVRTHERIVAAIAGRDSIGAAAAMTEVIRQGLVRHAEAGIEVPGVMLPGLPAGGDGDTGARTVFKRPGDQPPRSMSEGIAADAVPNDPDRRRARRRRNTPLAIPAGRIRTAQTFRSSSSPGSET</sequence>
<keyword evidence="3" id="KW-0804">Transcription</keyword>
<keyword evidence="7" id="KW-1185">Reference proteome</keyword>
<feature type="compositionally biased region" description="Polar residues" evidence="4">
    <location>
        <begin position="311"/>
        <end position="325"/>
    </location>
</feature>
<dbReference type="PANTHER" id="PTHR43537:SF44">
    <property type="entry name" value="GNTR FAMILY REGULATORY PROTEIN"/>
    <property type="match status" value="1"/>
</dbReference>
<protein>
    <submittedName>
        <fullName evidence="6">FadR family transcriptional regulator</fullName>
    </submittedName>
</protein>
<comment type="caution">
    <text evidence="6">The sequence shown here is derived from an EMBL/GenBank/DDBJ whole genome shotgun (WGS) entry which is preliminary data.</text>
</comment>
<evidence type="ECO:0000256" key="2">
    <source>
        <dbReference type="ARBA" id="ARBA00023125"/>
    </source>
</evidence>
<keyword evidence="2" id="KW-0238">DNA-binding</keyword>
<dbReference type="PRINTS" id="PR00035">
    <property type="entry name" value="HTHGNTR"/>
</dbReference>
<dbReference type="InterPro" id="IPR000524">
    <property type="entry name" value="Tscrpt_reg_HTH_GntR"/>
</dbReference>
<feature type="domain" description="HTH gntR-type" evidence="5">
    <location>
        <begin position="14"/>
        <end position="82"/>
    </location>
</feature>
<evidence type="ECO:0000259" key="5">
    <source>
        <dbReference type="PROSITE" id="PS50949"/>
    </source>
</evidence>
<dbReference type="PANTHER" id="PTHR43537">
    <property type="entry name" value="TRANSCRIPTIONAL REGULATOR, GNTR FAMILY"/>
    <property type="match status" value="1"/>
</dbReference>
<evidence type="ECO:0000313" key="6">
    <source>
        <dbReference type="EMBL" id="MCQ8242288.1"/>
    </source>
</evidence>
<gene>
    <name evidence="6" type="ORF">NFI88_15755</name>
</gene>
<dbReference type="SMART" id="SM00895">
    <property type="entry name" value="FCD"/>
    <property type="match status" value="1"/>
</dbReference>
<keyword evidence="1" id="KW-0805">Transcription regulation</keyword>
<feature type="region of interest" description="Disordered" evidence="4">
    <location>
        <begin position="250"/>
        <end position="325"/>
    </location>
</feature>
<dbReference type="InterPro" id="IPR036390">
    <property type="entry name" value="WH_DNA-bd_sf"/>
</dbReference>
<dbReference type="Proteomes" id="UP001524547">
    <property type="component" value="Unassembled WGS sequence"/>
</dbReference>
<dbReference type="CDD" id="cd07377">
    <property type="entry name" value="WHTH_GntR"/>
    <property type="match status" value="1"/>
</dbReference>
<dbReference type="PROSITE" id="PS50949">
    <property type="entry name" value="HTH_GNTR"/>
    <property type="match status" value="1"/>
</dbReference>
<dbReference type="Gene3D" id="1.10.10.10">
    <property type="entry name" value="Winged helix-like DNA-binding domain superfamily/Winged helix DNA-binding domain"/>
    <property type="match status" value="1"/>
</dbReference>
<dbReference type="InterPro" id="IPR011711">
    <property type="entry name" value="GntR_C"/>
</dbReference>
<evidence type="ECO:0000256" key="4">
    <source>
        <dbReference type="SAM" id="MobiDB-lite"/>
    </source>
</evidence>
<proteinExistence type="predicted"/>